<evidence type="ECO:0000256" key="4">
    <source>
        <dbReference type="ARBA" id="ARBA00022553"/>
    </source>
</evidence>
<evidence type="ECO:0000259" key="9">
    <source>
        <dbReference type="PROSITE" id="PS50075"/>
    </source>
</evidence>
<feature type="domain" description="Carrier" evidence="9">
    <location>
        <begin position="480"/>
        <end position="554"/>
    </location>
</feature>
<dbReference type="PROSITE" id="PS00455">
    <property type="entry name" value="AMP_BINDING"/>
    <property type="match status" value="1"/>
</dbReference>
<comment type="cofactor">
    <cofactor evidence="1">
        <name>pantetheine 4'-phosphate</name>
        <dbReference type="ChEBI" id="CHEBI:47942"/>
    </cofactor>
</comment>
<evidence type="ECO:0000256" key="2">
    <source>
        <dbReference type="ARBA" id="ARBA00006432"/>
    </source>
</evidence>
<dbReference type="InterPro" id="IPR036736">
    <property type="entry name" value="ACP-like_sf"/>
</dbReference>
<keyword evidence="11" id="KW-1185">Reference proteome</keyword>
<dbReference type="Proteomes" id="UP000266340">
    <property type="component" value="Unassembled WGS sequence"/>
</dbReference>
<dbReference type="SUPFAM" id="SSF47336">
    <property type="entry name" value="ACP-like"/>
    <property type="match status" value="1"/>
</dbReference>
<organism evidence="10 11">
    <name type="scientific">Cohnella faecalis</name>
    <dbReference type="NCBI Taxonomy" id="2315694"/>
    <lineage>
        <taxon>Bacteria</taxon>
        <taxon>Bacillati</taxon>
        <taxon>Bacillota</taxon>
        <taxon>Bacilli</taxon>
        <taxon>Bacillales</taxon>
        <taxon>Paenibacillaceae</taxon>
        <taxon>Cohnella</taxon>
    </lineage>
</organism>
<dbReference type="Pfam" id="PF13193">
    <property type="entry name" value="AMP-binding_C"/>
    <property type="match status" value="1"/>
</dbReference>
<dbReference type="GO" id="GO:0043041">
    <property type="term" value="P:amino acid activation for nonribosomal peptide biosynthetic process"/>
    <property type="evidence" value="ECO:0007669"/>
    <property type="project" value="TreeGrafter"/>
</dbReference>
<dbReference type="PROSITE" id="PS50075">
    <property type="entry name" value="CARRIER"/>
    <property type="match status" value="1"/>
</dbReference>
<keyword evidence="6" id="KW-0045">Antibiotic biosynthesis</keyword>
<gene>
    <name evidence="10" type="ORF">D3H35_12815</name>
</gene>
<dbReference type="Pfam" id="PF00550">
    <property type="entry name" value="PP-binding"/>
    <property type="match status" value="1"/>
</dbReference>
<accession>A0A398CLW8</accession>
<evidence type="ECO:0000256" key="7">
    <source>
        <dbReference type="ARBA" id="ARBA00023268"/>
    </source>
</evidence>
<keyword evidence="3" id="KW-0596">Phosphopantetheine</keyword>
<dbReference type="InterPro" id="IPR025110">
    <property type="entry name" value="AMP-bd_C"/>
</dbReference>
<dbReference type="InterPro" id="IPR000873">
    <property type="entry name" value="AMP-dep_synth/lig_dom"/>
</dbReference>
<dbReference type="FunFam" id="1.10.1200.10:FF:000005">
    <property type="entry name" value="Nonribosomal peptide synthetase 1"/>
    <property type="match status" value="1"/>
</dbReference>
<keyword evidence="7" id="KW-0511">Multifunctional enzyme</keyword>
<keyword evidence="4" id="KW-0597">Phosphoprotein</keyword>
<evidence type="ECO:0000256" key="3">
    <source>
        <dbReference type="ARBA" id="ARBA00022450"/>
    </source>
</evidence>
<comment type="caution">
    <text evidence="10">The sequence shown here is derived from an EMBL/GenBank/DDBJ whole genome shotgun (WGS) entry which is preliminary data.</text>
</comment>
<evidence type="ECO:0000256" key="6">
    <source>
        <dbReference type="ARBA" id="ARBA00023194"/>
    </source>
</evidence>
<dbReference type="AlphaFoldDB" id="A0A398CLW8"/>
<dbReference type="InterPro" id="IPR045851">
    <property type="entry name" value="AMP-bd_C_sf"/>
</dbReference>
<evidence type="ECO:0000313" key="11">
    <source>
        <dbReference type="Proteomes" id="UP000266340"/>
    </source>
</evidence>
<dbReference type="PANTHER" id="PTHR45527">
    <property type="entry name" value="NONRIBOSOMAL PEPTIDE SYNTHETASE"/>
    <property type="match status" value="1"/>
</dbReference>
<feature type="region of interest" description="Disordered" evidence="8">
    <location>
        <begin position="29"/>
        <end position="74"/>
    </location>
</feature>
<evidence type="ECO:0000256" key="5">
    <source>
        <dbReference type="ARBA" id="ARBA00022737"/>
    </source>
</evidence>
<comment type="similarity">
    <text evidence="2">Belongs to the ATP-dependent AMP-binding enzyme family.</text>
</comment>
<protein>
    <recommendedName>
        <fullName evidence="9">Carrier domain-containing protein</fullName>
    </recommendedName>
</protein>
<dbReference type="FunFam" id="2.30.38.10:FF:000001">
    <property type="entry name" value="Non-ribosomal peptide synthetase PvdI"/>
    <property type="match status" value="1"/>
</dbReference>
<dbReference type="GO" id="GO:0031177">
    <property type="term" value="F:phosphopantetheine binding"/>
    <property type="evidence" value="ECO:0007669"/>
    <property type="project" value="TreeGrafter"/>
</dbReference>
<dbReference type="Gene3D" id="3.40.50.12780">
    <property type="entry name" value="N-terminal domain of ligase-like"/>
    <property type="match status" value="1"/>
</dbReference>
<evidence type="ECO:0000313" key="10">
    <source>
        <dbReference type="EMBL" id="RIE03250.1"/>
    </source>
</evidence>
<evidence type="ECO:0000256" key="1">
    <source>
        <dbReference type="ARBA" id="ARBA00001957"/>
    </source>
</evidence>
<evidence type="ECO:0000256" key="8">
    <source>
        <dbReference type="SAM" id="MobiDB-lite"/>
    </source>
</evidence>
<dbReference type="FunFam" id="3.30.300.30:FF:000010">
    <property type="entry name" value="Enterobactin synthetase component F"/>
    <property type="match status" value="1"/>
</dbReference>
<reference evidence="10 11" key="1">
    <citation type="submission" date="2018-09" db="EMBL/GenBank/DDBJ databases">
        <title>Cohnella cavernae sp. nov., isolated from a karst cave.</title>
        <authorList>
            <person name="Zhu H."/>
        </authorList>
    </citation>
    <scope>NUCLEOTIDE SEQUENCE [LARGE SCALE GENOMIC DNA]</scope>
    <source>
        <strain evidence="10 11">K2E09-144</strain>
    </source>
</reference>
<dbReference type="EMBL" id="QXJM01000038">
    <property type="protein sequence ID" value="RIE03250.1"/>
    <property type="molecule type" value="Genomic_DNA"/>
</dbReference>
<dbReference type="GO" id="GO:0003824">
    <property type="term" value="F:catalytic activity"/>
    <property type="evidence" value="ECO:0007669"/>
    <property type="project" value="UniProtKB-KW"/>
</dbReference>
<proteinExistence type="inferred from homology"/>
<dbReference type="InterPro" id="IPR009081">
    <property type="entry name" value="PP-bd_ACP"/>
</dbReference>
<dbReference type="Gene3D" id="1.10.1200.10">
    <property type="entry name" value="ACP-like"/>
    <property type="match status" value="1"/>
</dbReference>
<dbReference type="Pfam" id="PF00501">
    <property type="entry name" value="AMP-binding"/>
    <property type="match status" value="1"/>
</dbReference>
<dbReference type="GO" id="GO:0005737">
    <property type="term" value="C:cytoplasm"/>
    <property type="evidence" value="ECO:0007669"/>
    <property type="project" value="TreeGrafter"/>
</dbReference>
<keyword evidence="5" id="KW-0677">Repeat</keyword>
<dbReference type="PANTHER" id="PTHR45527:SF1">
    <property type="entry name" value="FATTY ACID SYNTHASE"/>
    <property type="match status" value="1"/>
</dbReference>
<dbReference type="SUPFAM" id="SSF56801">
    <property type="entry name" value="Acetyl-CoA synthetase-like"/>
    <property type="match status" value="1"/>
</dbReference>
<dbReference type="Gene3D" id="3.30.300.30">
    <property type="match status" value="1"/>
</dbReference>
<name>A0A398CLW8_9BACL</name>
<sequence>MDLPGAERAGQSAGALFAEERRRPRYARWSISGTDARHSRRSVRDSQGGRSLRAARSALSEGSHRGHVGRFPRSDHRNPFGFGFAASCGLRRENRAIRRGTGRHIPESALNPEGGAEPRHLAYVIYTSGSTGRPKGVAIEHRSTTRWIYAAQELFEPEKDFAGVLASTSISFDMSCFEFFVALGSGGKAILAENALHLPLLPAREEVTLINTVPSAVAELVRSKGIPDSVRVCNFGGEPLFGSLVRQLFKRHPSVVRAYNLYGPTEDTTFSTYEIVRGGEEGEPTIGRPIPNTTVYILDSERQPVPIGVHGELYLGGDGLAREYLNRPDLTGERFVPNPFSDKPGERLYRTGDLVRFLPDSRIQYFGRLDHQVKIRGFRIELGEIESVLLAHPSVSEAVVQAREGEKGRKRLIAYAEVANKDATSTELRSYVKSRLPDFMVPSAIFTLDKFPLSPNGKLNRLALPEPDVSWFGSEHPYEEPRDDIERKLARSWQDLLGIERIGIHDNFFESGGDSLLSERLAADLAKEGIRIASRDLFGFQTIADLAAWIRSKALAG</sequence>
<dbReference type="GO" id="GO:0044550">
    <property type="term" value="P:secondary metabolite biosynthetic process"/>
    <property type="evidence" value="ECO:0007669"/>
    <property type="project" value="TreeGrafter"/>
</dbReference>
<dbReference type="GO" id="GO:0017000">
    <property type="term" value="P:antibiotic biosynthetic process"/>
    <property type="evidence" value="ECO:0007669"/>
    <property type="project" value="UniProtKB-KW"/>
</dbReference>
<dbReference type="InterPro" id="IPR020845">
    <property type="entry name" value="AMP-binding_CS"/>
</dbReference>
<dbReference type="InterPro" id="IPR042099">
    <property type="entry name" value="ANL_N_sf"/>
</dbReference>